<dbReference type="SUPFAM" id="SSF57716">
    <property type="entry name" value="Glucocorticoid receptor-like (DNA-binding domain)"/>
    <property type="match status" value="1"/>
</dbReference>
<evidence type="ECO:0000313" key="5">
    <source>
        <dbReference type="Proteomes" id="UP000011744"/>
    </source>
</evidence>
<dbReference type="eggNOG" id="COG3024">
    <property type="taxonomic scope" value="Bacteria"/>
</dbReference>
<gene>
    <name evidence="3" type="primary">yacG</name>
    <name evidence="4" type="ORF">H261_11724</name>
</gene>
<dbReference type="GO" id="GO:0006355">
    <property type="term" value="P:regulation of DNA-templated transcription"/>
    <property type="evidence" value="ECO:0007669"/>
    <property type="project" value="InterPro"/>
</dbReference>
<reference evidence="4 5" key="1">
    <citation type="journal article" date="2014" name="Genome Announc.">
        <title>Draft Genome Sequence of Magnetospirillum sp. Strain SO-1, a Freshwater Magnetotactic Bacterium Isolated from the Ol'khovka River, Russia.</title>
        <authorList>
            <person name="Grouzdev D.S."/>
            <person name="Dziuba M.V."/>
            <person name="Sukhacheva M.S."/>
            <person name="Mardanov A.V."/>
            <person name="Beletskiy A.V."/>
            <person name="Kuznetsov B.B."/>
            <person name="Skryabin K.G."/>
        </authorList>
    </citation>
    <scope>NUCLEOTIDE SEQUENCE [LARGE SCALE GENOMIC DNA]</scope>
    <source>
        <strain evidence="4 5">SO-1</strain>
    </source>
</reference>
<keyword evidence="1 3" id="KW-0479">Metal-binding</keyword>
<dbReference type="PANTHER" id="PTHR36150">
    <property type="entry name" value="DNA GYRASE INHIBITOR YACG"/>
    <property type="match status" value="1"/>
</dbReference>
<dbReference type="GO" id="GO:0008657">
    <property type="term" value="F:DNA topoisomerase type II (double strand cut, ATP-hydrolyzing) inhibitor activity"/>
    <property type="evidence" value="ECO:0007669"/>
    <property type="project" value="UniProtKB-UniRule"/>
</dbReference>
<feature type="binding site" evidence="3">
    <location>
        <position position="33"/>
    </location>
    <ligand>
        <name>Zn(2+)</name>
        <dbReference type="ChEBI" id="CHEBI:29105"/>
    </ligand>
</feature>
<dbReference type="Proteomes" id="UP000011744">
    <property type="component" value="Unassembled WGS sequence"/>
</dbReference>
<comment type="caution">
    <text evidence="4">The sequence shown here is derived from an EMBL/GenBank/DDBJ whole genome shotgun (WGS) entry which is preliminary data.</text>
</comment>
<dbReference type="GO" id="GO:0008270">
    <property type="term" value="F:zinc ion binding"/>
    <property type="evidence" value="ECO:0007669"/>
    <property type="project" value="UniProtKB-UniRule"/>
</dbReference>
<evidence type="ECO:0000313" key="4">
    <source>
        <dbReference type="EMBL" id="EME69703.1"/>
    </source>
</evidence>
<keyword evidence="5" id="KW-1185">Reference proteome</keyword>
<evidence type="ECO:0000256" key="2">
    <source>
        <dbReference type="ARBA" id="ARBA00022833"/>
    </source>
</evidence>
<name>M3AAB5_9PROT</name>
<protein>
    <recommendedName>
        <fullName evidence="3">DNA gyrase inhibitor YacG</fullName>
    </recommendedName>
</protein>
<proteinExistence type="inferred from homology"/>
<keyword evidence="2 3" id="KW-0862">Zinc</keyword>
<comment type="function">
    <text evidence="3">Inhibits all the catalytic activities of DNA gyrase by preventing its interaction with DNA. Acts by binding directly to the C-terminal domain of GyrB, which probably disrupts DNA binding by the gyrase.</text>
</comment>
<dbReference type="HAMAP" id="MF_00649">
    <property type="entry name" value="DNA_gyrase_inhibitor_YacG"/>
    <property type="match status" value="1"/>
</dbReference>
<dbReference type="AlphaFoldDB" id="M3AAB5"/>
<sequence length="61" mass="6696">MTSDVTTGEKTPACPICGKPAEAKYTPFCSPRCADVDLHRWLNESYRAPAVEDPEGLPEED</sequence>
<comment type="cofactor">
    <cofactor evidence="3">
        <name>Zn(2+)</name>
        <dbReference type="ChEBI" id="CHEBI:29105"/>
    </cofactor>
    <text evidence="3">Binds 1 zinc ion.</text>
</comment>
<dbReference type="InterPro" id="IPR013088">
    <property type="entry name" value="Znf_NHR/GATA"/>
</dbReference>
<dbReference type="InterPro" id="IPR005584">
    <property type="entry name" value="DNA_gyrase_inhibitor_YacG"/>
</dbReference>
<feature type="binding site" evidence="3">
    <location>
        <position position="14"/>
    </location>
    <ligand>
        <name>Zn(2+)</name>
        <dbReference type="ChEBI" id="CHEBI:29105"/>
    </ligand>
</feature>
<evidence type="ECO:0000256" key="3">
    <source>
        <dbReference type="HAMAP-Rule" id="MF_00649"/>
    </source>
</evidence>
<dbReference type="EMBL" id="AONQ01000028">
    <property type="protein sequence ID" value="EME69703.1"/>
    <property type="molecule type" value="Genomic_DNA"/>
</dbReference>
<dbReference type="Gene3D" id="3.30.50.10">
    <property type="entry name" value="Erythroid Transcription Factor GATA-1, subunit A"/>
    <property type="match status" value="1"/>
</dbReference>
<evidence type="ECO:0000256" key="1">
    <source>
        <dbReference type="ARBA" id="ARBA00022723"/>
    </source>
</evidence>
<feature type="binding site" evidence="3">
    <location>
        <position position="17"/>
    </location>
    <ligand>
        <name>Zn(2+)</name>
        <dbReference type="ChEBI" id="CHEBI:29105"/>
    </ligand>
</feature>
<comment type="similarity">
    <text evidence="3">Belongs to the DNA gyrase inhibitor YacG family.</text>
</comment>
<accession>M3AAB5</accession>
<organism evidence="4 5">
    <name type="scientific">Paramagnetospirillum caucaseum</name>
    <dbReference type="NCBI Taxonomy" id="1244869"/>
    <lineage>
        <taxon>Bacteria</taxon>
        <taxon>Pseudomonadati</taxon>
        <taxon>Pseudomonadota</taxon>
        <taxon>Alphaproteobacteria</taxon>
        <taxon>Rhodospirillales</taxon>
        <taxon>Magnetospirillaceae</taxon>
        <taxon>Paramagnetospirillum</taxon>
    </lineage>
</organism>
<dbReference type="PATRIC" id="fig|1244869.3.peg.2361"/>
<dbReference type="Pfam" id="PF03884">
    <property type="entry name" value="YacG"/>
    <property type="match status" value="1"/>
</dbReference>
<feature type="binding site" evidence="3">
    <location>
        <position position="29"/>
    </location>
    <ligand>
        <name>Zn(2+)</name>
        <dbReference type="ChEBI" id="CHEBI:29105"/>
    </ligand>
</feature>
<dbReference type="STRING" id="1244869.H261_11724"/>
<dbReference type="RefSeq" id="WP_008617675.1">
    <property type="nucleotide sequence ID" value="NZ_AONQ01000028.1"/>
</dbReference>
<dbReference type="PANTHER" id="PTHR36150:SF1">
    <property type="entry name" value="DNA GYRASE INHIBITOR YACG"/>
    <property type="match status" value="1"/>
</dbReference>
<comment type="subunit">
    <text evidence="3">Interacts with GyrB.</text>
</comment>
<dbReference type="OrthoDB" id="9809663at2"/>